<evidence type="ECO:0000259" key="21">
    <source>
        <dbReference type="PROSITE" id="PS50526"/>
    </source>
</evidence>
<dbReference type="PROSITE" id="PS50526">
    <property type="entry name" value="RDRP_SSRNA_NEG_NONSEG"/>
    <property type="match status" value="1"/>
</dbReference>
<dbReference type="EC" id="2.7.7.48" evidence="2"/>
<dbReference type="Proteomes" id="UP000203174">
    <property type="component" value="Segment"/>
</dbReference>
<comment type="catalytic activity">
    <reaction evidence="14">
        <text>a 5'-end triphospho-adenylyl-adenylyl-cytidylyl-adenosine in mRNA + GDP + H(+) = a 5'-end (5'-triphosphoguanosine)-adenylyl-adenylyl-cytidylyl-adenosine in mRNA + diphosphate</text>
        <dbReference type="Rhea" id="RHEA:65436"/>
        <dbReference type="Rhea" id="RHEA-COMP:16797"/>
        <dbReference type="Rhea" id="RHEA-COMP:16799"/>
        <dbReference type="ChEBI" id="CHEBI:15378"/>
        <dbReference type="ChEBI" id="CHEBI:33019"/>
        <dbReference type="ChEBI" id="CHEBI:58189"/>
        <dbReference type="ChEBI" id="CHEBI:156484"/>
        <dbReference type="ChEBI" id="CHEBI:156503"/>
        <dbReference type="EC" id="2.7.7.88"/>
    </reaction>
</comment>
<evidence type="ECO:0000256" key="8">
    <source>
        <dbReference type="ARBA" id="ARBA00022741"/>
    </source>
</evidence>
<comment type="catalytic activity">
    <reaction evidence="15">
        <text>a 5'-end (5'-triphosphoguanosine)-(2'-O-methyladenylyl)-adenylyl-cytidylyl-adenosine in mRNA + S-adenosyl-L-methionine = a 5'-end (N(7)-methyl 5'-triphosphoguanosine)-(2'-O-methyladenylyl)-adenylyl-cytidylyl-adenosine in mRNA + S-adenosyl-L-homocysteine</text>
        <dbReference type="Rhea" id="RHEA:65440"/>
        <dbReference type="Rhea" id="RHEA-COMP:16798"/>
        <dbReference type="Rhea" id="RHEA-COMP:16801"/>
        <dbReference type="ChEBI" id="CHEBI:57856"/>
        <dbReference type="ChEBI" id="CHEBI:59789"/>
        <dbReference type="ChEBI" id="CHEBI:156482"/>
        <dbReference type="ChEBI" id="CHEBI:156483"/>
    </reaction>
</comment>
<comment type="catalytic activity">
    <reaction evidence="20">
        <text>GTP + H2O = GDP + phosphate + H(+)</text>
        <dbReference type="Rhea" id="RHEA:19669"/>
        <dbReference type="ChEBI" id="CHEBI:15377"/>
        <dbReference type="ChEBI" id="CHEBI:15378"/>
        <dbReference type="ChEBI" id="CHEBI:37565"/>
        <dbReference type="ChEBI" id="CHEBI:43474"/>
        <dbReference type="ChEBI" id="CHEBI:58189"/>
    </reaction>
</comment>
<evidence type="ECO:0000256" key="20">
    <source>
        <dbReference type="ARBA" id="ARBA00048548"/>
    </source>
</evidence>
<organism evidence="22">
    <name type="scientific">Xinzhou nematode virus 5</name>
    <dbReference type="NCBI Taxonomy" id="1923773"/>
    <lineage>
        <taxon>Viruses</taxon>
        <taxon>Riboviria</taxon>
        <taxon>Orthornavirae</taxon>
        <taxon>Negarnaviricota</taxon>
        <taxon>Haploviricotina</taxon>
        <taxon>Monjiviricetes</taxon>
        <taxon>Jingchuvirales</taxon>
        <taxon>Chuviridae</taxon>
        <taxon>Mivirus</taxon>
        <taxon>Xinzhou mivirus</taxon>
    </lineage>
</organism>
<keyword evidence="12" id="KW-0506">mRNA capping</keyword>
<dbReference type="InterPro" id="IPR014023">
    <property type="entry name" value="Mononeg_RNA_pol_cat"/>
</dbReference>
<keyword evidence="7" id="KW-0548">Nucleotidyltransferase</keyword>
<evidence type="ECO:0000256" key="13">
    <source>
        <dbReference type="ARBA" id="ARBA00023268"/>
    </source>
</evidence>
<protein>
    <recommendedName>
        <fullName evidence="2">RNA-directed RNA polymerase</fullName>
        <ecNumber evidence="2">2.7.7.48</ecNumber>
    </recommendedName>
    <alternativeName>
        <fullName evidence="17">Replicase</fullName>
    </alternativeName>
    <alternativeName>
        <fullName evidence="16">Transcriptase</fullName>
    </alternativeName>
</protein>
<evidence type="ECO:0000256" key="7">
    <source>
        <dbReference type="ARBA" id="ARBA00022695"/>
    </source>
</evidence>
<name>A0A1L3KN90_9VIRU</name>
<dbReference type="GO" id="GO:0005524">
    <property type="term" value="F:ATP binding"/>
    <property type="evidence" value="ECO:0007669"/>
    <property type="project" value="UniProtKB-KW"/>
</dbReference>
<evidence type="ECO:0000256" key="1">
    <source>
        <dbReference type="ARBA" id="ARBA00004328"/>
    </source>
</evidence>
<proteinExistence type="predicted"/>
<evidence type="ECO:0000256" key="4">
    <source>
        <dbReference type="ARBA" id="ARBA00022664"/>
    </source>
</evidence>
<dbReference type="GO" id="GO:0003968">
    <property type="term" value="F:RNA-directed RNA polymerase activity"/>
    <property type="evidence" value="ECO:0007669"/>
    <property type="project" value="UniProtKB-KW"/>
</dbReference>
<evidence type="ECO:0000256" key="11">
    <source>
        <dbReference type="ARBA" id="ARBA00022953"/>
    </source>
</evidence>
<evidence type="ECO:0000256" key="17">
    <source>
        <dbReference type="ARBA" id="ARBA00031012"/>
    </source>
</evidence>
<evidence type="ECO:0000256" key="6">
    <source>
        <dbReference type="ARBA" id="ARBA00022691"/>
    </source>
</evidence>
<keyword evidence="4" id="KW-0507">mRNA processing</keyword>
<comment type="catalytic activity">
    <reaction evidence="18">
        <text>a 5'-end (5'-triphosphoguanosine)-adenylyl-adenylyl-cytidylyl-adenosine in mRNA + S-adenosyl-L-methionine = a 5'-end (5'-triphosphoguanosine)-(2'-O-methyladenylyl)-adenylyl-cytidylyl-adenosine in mRNA + S-adenosyl-L-homocysteine + H(+)</text>
        <dbReference type="Rhea" id="RHEA:65380"/>
        <dbReference type="Rhea" id="RHEA-COMP:16797"/>
        <dbReference type="Rhea" id="RHEA-COMP:16801"/>
        <dbReference type="ChEBI" id="CHEBI:15378"/>
        <dbReference type="ChEBI" id="CHEBI:57856"/>
        <dbReference type="ChEBI" id="CHEBI:59789"/>
        <dbReference type="ChEBI" id="CHEBI:156482"/>
        <dbReference type="ChEBI" id="CHEBI:156484"/>
    </reaction>
</comment>
<evidence type="ECO:0000256" key="19">
    <source>
        <dbReference type="ARBA" id="ARBA00047370"/>
    </source>
</evidence>
<accession>A0A1L3KN90</accession>
<evidence type="ECO:0000256" key="3">
    <source>
        <dbReference type="ARBA" id="ARBA00022484"/>
    </source>
</evidence>
<evidence type="ECO:0000256" key="2">
    <source>
        <dbReference type="ARBA" id="ARBA00012494"/>
    </source>
</evidence>
<comment type="catalytic activity">
    <reaction evidence="19">
        <text>a 5'-end (5'-triphosphoguanosine)-adenylyl-adenylyl-cytidylyl-adenosine in mRNA + 2 S-adenosyl-L-methionine = a 5'-end (N(7)-methyl 5'-triphosphoguanosine)-(2'-O-methyladenylyl)-adenylyl-cytidylyl-adenosine in mRNA + 2 S-adenosyl-L-homocysteine + H(+)</text>
        <dbReference type="Rhea" id="RHEA:65376"/>
        <dbReference type="Rhea" id="RHEA-COMP:16797"/>
        <dbReference type="Rhea" id="RHEA-COMP:16798"/>
        <dbReference type="ChEBI" id="CHEBI:15378"/>
        <dbReference type="ChEBI" id="CHEBI:57856"/>
        <dbReference type="ChEBI" id="CHEBI:59789"/>
        <dbReference type="ChEBI" id="CHEBI:156483"/>
        <dbReference type="ChEBI" id="CHEBI:156484"/>
        <dbReference type="EC" id="2.1.1.375"/>
    </reaction>
</comment>
<evidence type="ECO:0000256" key="9">
    <source>
        <dbReference type="ARBA" id="ARBA00022840"/>
    </source>
</evidence>
<sequence length="1971" mass="222821">MFSVQFSSIFSPWSLGQSRTLGRALNLEESKRVLEQWRDSEFRDDPVAEEIVPNLLLRNPIVSDLWGPKLLYDLWTNRYPSPRGPHSRRIIELANENLKLQIHQLSRGNTIRVKSNRILDTFLDNGRLHSLLAVARHFRRAIEISFPAQARIKLRNNPERVKEVVQKFGKYTLTYPPLTLYFTAAAVLVDYDNCLYLCSHAHLLCYASKIDSLASYAMILPWMSETYLRPSDVEALDALISELQFSHTKYDQEFFECARIFDGLCQAYFLMTPDVDGPVNNLMLKQLLRDIRGNALISEFVDRCASILHRMSAAGLIEASSLGKCSGHPTVDFLGGLSQLKERVNNERSTDYNAVKASVRALKYQYCVNFIMKHRVWPPLIPGASTRIQQLIAIDAVPDGPRAARVNIVLDDSDWDSVNFAATREMQPLTSLLPYIRDRMISLDRDDTLSSYLHQGLRVLYEQKEALSPQERYERTALVLYVLLTRNLGDEFREFLDKIVSIPSNDLTDVLSYLIIKVVPKEGELKVKARLFGEKTFNYRLYSMLQEITAAHFLSDVFPRDQAMTSGELELKRRLHVLTTLKTPSPEYDFVHLVADISGWNNGFRQETVGPIGTVLDQLHGTTVFRKTQQLYEQSLVVSRLGNEVVGWNGQLGGIEGLNQDTWVIVYLSQMHAIFSKLPYQYYFMDMGDNFVVKLSIPKTELVKAGGPAQFAMNLSQQLAIKIRLYGHDIKPDETTCSHSAFIFCHQYRVRGIQMPSHLRKIAKMSGASDSFFPLLDNYIGCAFSNAHATAEQGYLTIGPYYCALIWSYHHLLTSRWSIGYRNRRCTYSSLPDRSLVALMLIPNILGGFPIIYLETMFLRSEADHLPQFARLVESLKSRAPDISTILALVLRQPRDPEASLITLLSDPRSLSLSKPQGPLSILRAELNGRLTRVAVNEEIAQILSTQNDLGEEVLVKSLIHNTSWPARLLSTIYNSSGFAARDSIVSCFETSRTAISFLLHTKSFHLSTPVLCRRCIRADISLNRWRRSLIMGELGSGCPAFDTECPTIIAQRVRNYHWRRKITTITTPPMGHLFRLREDGTVLPNSTYMRIRIDRPTDRIGNISDHLVSGVHEPFLGHTTSSATRSHLQFLRGKNLLLDNILNLSLAQSWSRLVDEDGSIGKLVDTLLQSYTDVKASRLQLLSGERAHGTIEHHLRGRGFNPTIAPNSFTSLLSIMTYDTRQAIAFQTGQRYAVNFLEEILYAAYQLLLELQVGRRIPHLDSTWVLLLHPCECFVPIEKLRITAKEVPGYLCLRGSLLPPEGRRQLNHSLEEAFTRVGIHGVYSSQVPTPEESAVGLTLSYWGELASTIESLSLVGKTSGPTWRDLANLQGITVPKELSLNILRRIPPERLVTVLTILNYSNIICDRGRVHQILPTTELIHLPGTSALIHLCRILNEGCMAAELSPYLVGTPRVLNSGLPPIYQVIWYKYAPRNYWTQYRSMWLPGDISYHAFIVVVRALFSSSVDISAYRVGKLDHASLKASYKEFTMNGFLVCNVKSWLPRLGIKTSVVASLLYVYRTHPTYLSDRARSSKSCYSLPALYIPISTRQEWTTLSLFHLSLKIRASLREEEDTSLTWKSPTMDPALRHLWTSPSSSASRVLYAFTALNLRMSHTTRIACLGDGIGTLSHMIACIKRKLTIFYSTLFLGPSREQAPGSLLGIHNRVRSDYMDINLRDVTKNIWAEAYIANRDLIPDIVISNAKLVTAEEHYAMVHAFGNVMSTFPTILCMLRLHAIEPTSVAKFIATMSQYASQVTFVQSPSSTFEGFLVARYGVKEKSPKFAVQESQSLVRDLVCETAHCTPRECIQWCQKHHLLNFPILNVVNPLGITCRHLHMANEAEQLLEREFVRFMTFSQSPDVANLRTLIPIISALCRRSSFVYQARGLFGSDLDALISSGPPIRTILHALANAGLMQVDTNASREDELLDIDI</sequence>
<evidence type="ECO:0000256" key="15">
    <source>
        <dbReference type="ARBA" id="ARBA00024499"/>
    </source>
</evidence>
<dbReference type="GeneID" id="30999520"/>
<evidence type="ECO:0000256" key="12">
    <source>
        <dbReference type="ARBA" id="ARBA00023042"/>
    </source>
</evidence>
<dbReference type="GO" id="GO:0044423">
    <property type="term" value="C:virion component"/>
    <property type="evidence" value="ECO:0007669"/>
    <property type="project" value="UniProtKB-KW"/>
</dbReference>
<evidence type="ECO:0000313" key="22">
    <source>
        <dbReference type="EMBL" id="APG78852.1"/>
    </source>
</evidence>
<keyword evidence="13" id="KW-0511">Multifunctional enzyme</keyword>
<dbReference type="RefSeq" id="YP_009344984.1">
    <property type="nucleotide sequence ID" value="NC_033704.1"/>
</dbReference>
<evidence type="ECO:0000256" key="18">
    <source>
        <dbReference type="ARBA" id="ARBA00047332"/>
    </source>
</evidence>
<dbReference type="GO" id="GO:0004482">
    <property type="term" value="F:mRNA 5'-cap (guanine-N7-)-methyltransferase activity"/>
    <property type="evidence" value="ECO:0007669"/>
    <property type="project" value="InterPro"/>
</dbReference>
<reference evidence="22" key="1">
    <citation type="journal article" date="2016" name="Nature">
        <title>Redefining the invertebrate RNA virosphere.</title>
        <authorList>
            <person name="Shi M."/>
            <person name="Lin X.D."/>
            <person name="Tian J.H."/>
            <person name="Chen L.J."/>
            <person name="Chen X."/>
            <person name="Li C.X."/>
            <person name="Qin X.C."/>
            <person name="Li J."/>
            <person name="Cao J.P."/>
            <person name="Eden J.S."/>
            <person name="Buchmann J."/>
            <person name="Wang W."/>
            <person name="Xu J."/>
            <person name="Holmes E.C."/>
            <person name="Zhang Y.Z."/>
        </authorList>
    </citation>
    <scope>NUCLEOTIDE SEQUENCE [LARGE SCALE GENOMIC DNA]</scope>
    <source>
        <strain evidence="22">XZSJSC65765</strain>
    </source>
</reference>
<keyword evidence="6" id="KW-0949">S-adenosyl-L-methionine</keyword>
<evidence type="ECO:0000256" key="16">
    <source>
        <dbReference type="ARBA" id="ARBA00030436"/>
    </source>
</evidence>
<dbReference type="Pfam" id="PF14318">
    <property type="entry name" value="Mononeg_mRNAcap"/>
    <property type="match status" value="1"/>
</dbReference>
<keyword evidence="8" id="KW-0547">Nucleotide-binding</keyword>
<evidence type="ECO:0000256" key="5">
    <source>
        <dbReference type="ARBA" id="ARBA00022679"/>
    </source>
</evidence>
<evidence type="ECO:0000256" key="10">
    <source>
        <dbReference type="ARBA" id="ARBA00022844"/>
    </source>
</evidence>
<keyword evidence="3 22" id="KW-0696">RNA-directed RNA polymerase</keyword>
<dbReference type="InterPro" id="IPR026890">
    <property type="entry name" value="Mononeg_mRNAcap"/>
</dbReference>
<evidence type="ECO:0000256" key="14">
    <source>
        <dbReference type="ARBA" id="ARBA00024494"/>
    </source>
</evidence>
<feature type="domain" description="RdRp catalytic" evidence="21">
    <location>
        <begin position="589"/>
        <end position="752"/>
    </location>
</feature>
<keyword evidence="9" id="KW-0067">ATP-binding</keyword>
<keyword evidence="10" id="KW-0946">Virion</keyword>
<dbReference type="EMBL" id="KX884461">
    <property type="protein sequence ID" value="APG78852.1"/>
    <property type="molecule type" value="Genomic_RNA"/>
</dbReference>
<dbReference type="Pfam" id="PF00946">
    <property type="entry name" value="Mononeg_RNA_pol"/>
    <property type="match status" value="1"/>
</dbReference>
<keyword evidence="11" id="KW-0693">Viral RNA replication</keyword>
<comment type="subcellular location">
    <subcellularLocation>
        <location evidence="1">Virion</location>
    </subcellularLocation>
</comment>
<dbReference type="KEGG" id="vg:30999520"/>
<keyword evidence="5" id="KW-0808">Transferase</keyword>